<dbReference type="Proteomes" id="UP001469553">
    <property type="component" value="Unassembled WGS sequence"/>
</dbReference>
<evidence type="ECO:0000256" key="1">
    <source>
        <dbReference type="SAM" id="MobiDB-lite"/>
    </source>
</evidence>
<accession>A0ABV0ZHY6</accession>
<proteinExistence type="predicted"/>
<sequence>MLYLCTGSKDITVDQDTLLLLEFLRLLYTESGVSRTHHRASLLSFLLTNVRSLENKLDYLQQELTLRKEIRDCCDLIFTKSKCGRTRHGRLRRHGGANNSQGGQEQHIHW</sequence>
<evidence type="ECO:0000313" key="2">
    <source>
        <dbReference type="EMBL" id="MEQ2305479.1"/>
    </source>
</evidence>
<evidence type="ECO:0000313" key="3">
    <source>
        <dbReference type="Proteomes" id="UP001469553"/>
    </source>
</evidence>
<reference evidence="2 3" key="1">
    <citation type="submission" date="2021-06" db="EMBL/GenBank/DDBJ databases">
        <authorList>
            <person name="Palmer J.M."/>
        </authorList>
    </citation>
    <scope>NUCLEOTIDE SEQUENCE [LARGE SCALE GENOMIC DNA]</scope>
    <source>
        <strain evidence="2 3">AS_MEX2019</strain>
        <tissue evidence="2">Muscle</tissue>
    </source>
</reference>
<dbReference type="EMBL" id="JAHRIP010063440">
    <property type="protein sequence ID" value="MEQ2305479.1"/>
    <property type="molecule type" value="Genomic_DNA"/>
</dbReference>
<feature type="region of interest" description="Disordered" evidence="1">
    <location>
        <begin position="89"/>
        <end position="110"/>
    </location>
</feature>
<gene>
    <name evidence="2" type="ORF">AMECASPLE_038346</name>
</gene>
<comment type="caution">
    <text evidence="2">The sequence shown here is derived from an EMBL/GenBank/DDBJ whole genome shotgun (WGS) entry which is preliminary data.</text>
</comment>
<keyword evidence="3" id="KW-1185">Reference proteome</keyword>
<name>A0ABV0ZHY6_9TELE</name>
<organism evidence="2 3">
    <name type="scientific">Ameca splendens</name>
    <dbReference type="NCBI Taxonomy" id="208324"/>
    <lineage>
        <taxon>Eukaryota</taxon>
        <taxon>Metazoa</taxon>
        <taxon>Chordata</taxon>
        <taxon>Craniata</taxon>
        <taxon>Vertebrata</taxon>
        <taxon>Euteleostomi</taxon>
        <taxon>Actinopterygii</taxon>
        <taxon>Neopterygii</taxon>
        <taxon>Teleostei</taxon>
        <taxon>Neoteleostei</taxon>
        <taxon>Acanthomorphata</taxon>
        <taxon>Ovalentaria</taxon>
        <taxon>Atherinomorphae</taxon>
        <taxon>Cyprinodontiformes</taxon>
        <taxon>Goodeidae</taxon>
        <taxon>Ameca</taxon>
    </lineage>
</organism>
<protein>
    <submittedName>
        <fullName evidence="2">Uncharacterized protein</fullName>
    </submittedName>
</protein>